<dbReference type="Proteomes" id="UP000005228">
    <property type="component" value="Segment"/>
</dbReference>
<evidence type="ECO:0000313" key="2">
    <source>
        <dbReference type="Proteomes" id="UP000005228"/>
    </source>
</evidence>
<gene>
    <name evidence="1" type="ORF">AsaM-56_0057</name>
</gene>
<proteinExistence type="predicted"/>
<dbReference type="EMBL" id="JQ177063">
    <property type="protein sequence ID" value="AFC22653.1"/>
    <property type="molecule type" value="Genomic_DNA"/>
</dbReference>
<keyword evidence="2" id="KW-1185">Reference proteome</keyword>
<dbReference type="RefSeq" id="YP_007007746.1">
    <property type="nucleotide sequence ID" value="NC_019527.1"/>
</dbReference>
<dbReference type="GeneID" id="14013150"/>
<name>H9C0V7_9CAUD</name>
<sequence length="113" mass="12347">MMMSDEVKKVRIATVEVKVSELDEFKGLIKALGENLGALPKDVKVALKELMPDLVVDEGESIIGSIAYLNSGSCAMTVTGIMEDDRLELTYFKDAGVVAEPIFVPYQCVYLAE</sequence>
<accession>H9C0V7</accession>
<organism evidence="1 2">
    <name type="scientific">Aeromonas phage vB_AsaM-56</name>
    <dbReference type="NCBI Taxonomy" id="1127514"/>
    <lineage>
        <taxon>Viruses</taxon>
        <taxon>Duplodnaviria</taxon>
        <taxon>Heunggongvirae</taxon>
        <taxon>Uroviricota</taxon>
        <taxon>Caudoviricetes</taxon>
        <taxon>Popoffvirus</taxon>
        <taxon>Popoffvirus pv56</taxon>
    </lineage>
</organism>
<evidence type="ECO:0000313" key="1">
    <source>
        <dbReference type="EMBL" id="AFC22653.1"/>
    </source>
</evidence>
<dbReference type="KEGG" id="vg:14013150"/>
<reference evidence="1 2" key="1">
    <citation type="journal article" date="2012" name="PLoS ONE">
        <title>Phage morphology recapitulates phylogeny: the comparative genomics of a new group of myoviruses.</title>
        <authorList>
            <person name="Comeau A.M."/>
            <person name="Tremblay D."/>
            <person name="Moineau S."/>
            <person name="Rattei T."/>
            <person name="Kushkina A.I."/>
            <person name="Tovkach F.I."/>
            <person name="Krisch H.M."/>
            <person name="Ackermann H.W."/>
        </authorList>
    </citation>
    <scope>NUCLEOTIDE SEQUENCE [LARGE SCALE GENOMIC DNA]</scope>
    <source>
        <strain evidence="1">HER109</strain>
    </source>
</reference>
<protein>
    <submittedName>
        <fullName evidence="1">Uncharacterized protein</fullName>
    </submittedName>
</protein>